<evidence type="ECO:0000313" key="10">
    <source>
        <dbReference type="Proteomes" id="UP000048984"/>
    </source>
</evidence>
<dbReference type="RefSeq" id="WP_054357827.1">
    <property type="nucleotide sequence ID" value="NZ_JAPCYQ010000001.1"/>
</dbReference>
<feature type="transmembrane region" description="Helical" evidence="7">
    <location>
        <begin position="84"/>
        <end position="104"/>
    </location>
</feature>
<dbReference type="InterPro" id="IPR003594">
    <property type="entry name" value="HATPase_dom"/>
</dbReference>
<evidence type="ECO:0000256" key="1">
    <source>
        <dbReference type="ARBA" id="ARBA00000085"/>
    </source>
</evidence>
<evidence type="ECO:0000313" key="9">
    <source>
        <dbReference type="EMBL" id="KPL51665.1"/>
    </source>
</evidence>
<dbReference type="SUPFAM" id="SSF47384">
    <property type="entry name" value="Homodimeric domain of signal transducing histidine kinase"/>
    <property type="match status" value="1"/>
</dbReference>
<evidence type="ECO:0000256" key="6">
    <source>
        <dbReference type="SAM" id="MobiDB-lite"/>
    </source>
</evidence>
<dbReference type="SUPFAM" id="SSF55874">
    <property type="entry name" value="ATPase domain of HSP90 chaperone/DNA topoisomerase II/histidine kinase"/>
    <property type="match status" value="1"/>
</dbReference>
<keyword evidence="10" id="KW-1185">Reference proteome</keyword>
<feature type="domain" description="Histidine kinase" evidence="8">
    <location>
        <begin position="274"/>
        <end position="495"/>
    </location>
</feature>
<keyword evidence="7" id="KW-1133">Transmembrane helix</keyword>
<feature type="transmembrane region" description="Helical" evidence="7">
    <location>
        <begin position="125"/>
        <end position="145"/>
    </location>
</feature>
<evidence type="ECO:0000256" key="4">
    <source>
        <dbReference type="ARBA" id="ARBA00022777"/>
    </source>
</evidence>
<keyword evidence="5" id="KW-0175">Coiled coil</keyword>
<dbReference type="InterPro" id="IPR036890">
    <property type="entry name" value="HATPase_C_sf"/>
</dbReference>
<comment type="catalytic activity">
    <reaction evidence="1">
        <text>ATP + protein L-histidine = ADP + protein N-phospho-L-histidine.</text>
        <dbReference type="EC" id="2.7.13.3"/>
    </reaction>
</comment>
<evidence type="ECO:0000259" key="8">
    <source>
        <dbReference type="PROSITE" id="PS50109"/>
    </source>
</evidence>
<comment type="caution">
    <text evidence="9">The sequence shown here is derived from an EMBL/GenBank/DDBJ whole genome shotgun (WGS) entry which is preliminary data.</text>
</comment>
<keyword evidence="4" id="KW-0418">Kinase</keyword>
<evidence type="ECO:0000256" key="5">
    <source>
        <dbReference type="SAM" id="Coils"/>
    </source>
</evidence>
<dbReference type="Gene3D" id="3.30.565.10">
    <property type="entry name" value="Histidine kinase-like ATPase, C-terminal domain"/>
    <property type="match status" value="1"/>
</dbReference>
<dbReference type="PROSITE" id="PS50109">
    <property type="entry name" value="HIS_KIN"/>
    <property type="match status" value="1"/>
</dbReference>
<dbReference type="GO" id="GO:0000155">
    <property type="term" value="F:phosphorelay sensor kinase activity"/>
    <property type="evidence" value="ECO:0007669"/>
    <property type="project" value="InterPro"/>
</dbReference>
<dbReference type="AlphaFoldDB" id="A0A0N8GEJ1"/>
<dbReference type="PANTHER" id="PTHR43047">
    <property type="entry name" value="TWO-COMPONENT HISTIDINE PROTEIN KINASE"/>
    <property type="match status" value="1"/>
</dbReference>
<dbReference type="Proteomes" id="UP000048984">
    <property type="component" value="Unassembled WGS sequence"/>
</dbReference>
<feature type="transmembrane region" description="Helical" evidence="7">
    <location>
        <begin position="175"/>
        <end position="195"/>
    </location>
</feature>
<proteinExistence type="predicted"/>
<keyword evidence="7" id="KW-0812">Transmembrane</keyword>
<keyword evidence="7" id="KW-0472">Membrane</keyword>
<gene>
    <name evidence="9" type="ORF">ABB55_05005</name>
</gene>
<dbReference type="Pfam" id="PF02518">
    <property type="entry name" value="HATPase_c"/>
    <property type="match status" value="1"/>
</dbReference>
<dbReference type="InterPro" id="IPR005467">
    <property type="entry name" value="His_kinase_dom"/>
</dbReference>
<sequence length="533" mass="58419">MSDGVALPNADKTTQNARRAERRRQVSRTVRDLRDQLSAARGLKPAFDNELLLDHARARLSTAYAPPLLIGLAASAGLLWTDRMLLACWVAIALAVHFTSIVFCRRLLAIESRSIFIAGWKRRFFILDGVMSFAWALLFVLPSQATAATDVFQFSTMLIVVAISSTLASHLPASILAATIPVTTITAAIFAYRAFNSGPQAISYLAVLAGMTLACEVFFASLGFRFHRAALAEIEARAEKDSLIAELEQAKAISDESRRKAEEANLAKSRFLATMSHELRTPLNAILGFSEVIQQELLGPLENQTYKGYITDIHDSGRHLLNLINEILDISRIEAGRYTLNEEAVTLPYVVEDCVHMMNLRARNKGLTIIEEYEDKLPKVWADERALRQIILNLLSNAVKFTPTNGEIAVRVGWTAGGGQYVSIKDTGPGIPENELPVVLSAFGQGSIAIKSAEQGTGLGLNIVQALVMMHGGTFDIKSKLREGTEVTFTVPNSRVMEIMPAVRDRPKRAAGMGTPVANGSTLDMLRRQSARR</sequence>
<dbReference type="STRING" id="665126.ABB55_05005"/>
<evidence type="ECO:0000256" key="2">
    <source>
        <dbReference type="ARBA" id="ARBA00012438"/>
    </source>
</evidence>
<dbReference type="GO" id="GO:0009927">
    <property type="term" value="F:histidine phosphotransfer kinase activity"/>
    <property type="evidence" value="ECO:0007669"/>
    <property type="project" value="TreeGrafter"/>
</dbReference>
<feature type="region of interest" description="Disordered" evidence="6">
    <location>
        <begin position="1"/>
        <end position="25"/>
    </location>
</feature>
<evidence type="ECO:0000256" key="7">
    <source>
        <dbReference type="SAM" id="Phobius"/>
    </source>
</evidence>
<dbReference type="InterPro" id="IPR003661">
    <property type="entry name" value="HisK_dim/P_dom"/>
</dbReference>
<dbReference type="EMBL" id="LJYW01000001">
    <property type="protein sequence ID" value="KPL51665.1"/>
    <property type="molecule type" value="Genomic_DNA"/>
</dbReference>
<dbReference type="EC" id="2.7.13.3" evidence="2"/>
<accession>A0A0N8GEJ1</accession>
<name>A0A0N8GEJ1_9HYPH</name>
<reference evidence="9 10" key="2">
    <citation type="submission" date="2015-10" db="EMBL/GenBank/DDBJ databases">
        <title>Draft Genome Sequence of Prosthecomicrobium hirschii ATCC 27832.</title>
        <authorList>
            <person name="Daniel J."/>
            <person name="Givan S.A."/>
            <person name="Brun Y.V."/>
            <person name="Brown P.J."/>
        </authorList>
    </citation>
    <scope>NUCLEOTIDE SEQUENCE [LARGE SCALE GENOMIC DNA]</scope>
    <source>
        <strain evidence="9 10">16</strain>
    </source>
</reference>
<feature type="transmembrane region" description="Helical" evidence="7">
    <location>
        <begin position="201"/>
        <end position="224"/>
    </location>
</feature>
<reference evidence="9 10" key="1">
    <citation type="submission" date="2015-09" db="EMBL/GenBank/DDBJ databases">
        <authorList>
            <consortium name="Swine Surveillance"/>
        </authorList>
    </citation>
    <scope>NUCLEOTIDE SEQUENCE [LARGE SCALE GENOMIC DNA]</scope>
    <source>
        <strain evidence="9 10">16</strain>
    </source>
</reference>
<keyword evidence="3" id="KW-0808">Transferase</keyword>
<dbReference type="SMART" id="SM00387">
    <property type="entry name" value="HATPase_c"/>
    <property type="match status" value="1"/>
</dbReference>
<dbReference type="Gene3D" id="1.10.287.130">
    <property type="match status" value="1"/>
</dbReference>
<organism evidence="9 10">
    <name type="scientific">Prosthecodimorpha hirschii</name>
    <dbReference type="NCBI Taxonomy" id="665126"/>
    <lineage>
        <taxon>Bacteria</taxon>
        <taxon>Pseudomonadati</taxon>
        <taxon>Pseudomonadota</taxon>
        <taxon>Alphaproteobacteria</taxon>
        <taxon>Hyphomicrobiales</taxon>
        <taxon>Ancalomicrobiaceae</taxon>
        <taxon>Prosthecodimorpha</taxon>
    </lineage>
</organism>
<dbReference type="Pfam" id="PF00512">
    <property type="entry name" value="HisKA"/>
    <property type="match status" value="1"/>
</dbReference>
<feature type="coiled-coil region" evidence="5">
    <location>
        <begin position="233"/>
        <end position="267"/>
    </location>
</feature>
<dbReference type="InterPro" id="IPR036097">
    <property type="entry name" value="HisK_dim/P_sf"/>
</dbReference>
<dbReference type="PANTHER" id="PTHR43047:SF2">
    <property type="entry name" value="HISTIDINE KINASE M7"/>
    <property type="match status" value="1"/>
</dbReference>
<dbReference type="GO" id="GO:0005886">
    <property type="term" value="C:plasma membrane"/>
    <property type="evidence" value="ECO:0007669"/>
    <property type="project" value="TreeGrafter"/>
</dbReference>
<protein>
    <recommendedName>
        <fullName evidence="2">histidine kinase</fullName>
        <ecNumber evidence="2">2.7.13.3</ecNumber>
    </recommendedName>
</protein>
<dbReference type="SMART" id="SM00388">
    <property type="entry name" value="HisKA"/>
    <property type="match status" value="1"/>
</dbReference>
<dbReference type="CDD" id="cd00082">
    <property type="entry name" value="HisKA"/>
    <property type="match status" value="1"/>
</dbReference>
<evidence type="ECO:0000256" key="3">
    <source>
        <dbReference type="ARBA" id="ARBA00022679"/>
    </source>
</evidence>